<keyword evidence="2" id="KW-0238">DNA-binding</keyword>
<dbReference type="GO" id="GO:0015074">
    <property type="term" value="P:DNA integration"/>
    <property type="evidence" value="ECO:0007669"/>
    <property type="project" value="UniProtKB-KW"/>
</dbReference>
<keyword evidence="3" id="KW-0233">DNA recombination</keyword>
<dbReference type="InterPro" id="IPR006118">
    <property type="entry name" value="Recombinase_CS"/>
</dbReference>
<dbReference type="InterPro" id="IPR006119">
    <property type="entry name" value="Resolv_N"/>
</dbReference>
<dbReference type="PROSITE" id="PS51736">
    <property type="entry name" value="RECOMBINASES_3"/>
    <property type="match status" value="1"/>
</dbReference>
<dbReference type="PROSITE" id="PS00397">
    <property type="entry name" value="RECOMBINASES_1"/>
    <property type="match status" value="1"/>
</dbReference>
<protein>
    <submittedName>
        <fullName evidence="7">Site-specific DNA recombinase</fullName>
    </submittedName>
</protein>
<feature type="active site" description="O-(5'-phospho-DNA)-serine intermediate" evidence="4 5">
    <location>
        <position position="10"/>
    </location>
</feature>
<dbReference type="AlphaFoldDB" id="A0A1I2IF30"/>
<feature type="domain" description="Resolvase/invertase-type recombinase catalytic" evidence="6">
    <location>
        <begin position="2"/>
        <end position="159"/>
    </location>
</feature>
<keyword evidence="8" id="KW-1185">Reference proteome</keyword>
<reference evidence="8" key="1">
    <citation type="submission" date="2016-10" db="EMBL/GenBank/DDBJ databases">
        <authorList>
            <person name="Varghese N."/>
            <person name="Submissions S."/>
        </authorList>
    </citation>
    <scope>NUCLEOTIDE SEQUENCE [LARGE SCALE GENOMIC DNA]</scope>
    <source>
        <strain evidence="8">CGMCC 1.10223</strain>
    </source>
</reference>
<dbReference type="SUPFAM" id="SSF53041">
    <property type="entry name" value="Resolvase-like"/>
    <property type="match status" value="1"/>
</dbReference>
<evidence type="ECO:0000256" key="2">
    <source>
        <dbReference type="ARBA" id="ARBA00023125"/>
    </source>
</evidence>
<name>A0A1I2IF30_9BACL</name>
<dbReference type="PANTHER" id="PTHR30461:SF23">
    <property type="entry name" value="DNA RECOMBINASE-RELATED"/>
    <property type="match status" value="1"/>
</dbReference>
<dbReference type="Gene3D" id="3.40.50.1390">
    <property type="entry name" value="Resolvase, N-terminal catalytic domain"/>
    <property type="match status" value="1"/>
</dbReference>
<evidence type="ECO:0000256" key="4">
    <source>
        <dbReference type="PIRSR" id="PIRSR606118-50"/>
    </source>
</evidence>
<evidence type="ECO:0000313" key="7">
    <source>
        <dbReference type="EMBL" id="SFF40230.1"/>
    </source>
</evidence>
<dbReference type="Gene3D" id="3.90.1750.20">
    <property type="entry name" value="Putative Large Serine Recombinase, Chain B, Domain 2"/>
    <property type="match status" value="1"/>
</dbReference>
<gene>
    <name evidence="7" type="ORF">SAMN04487969_13418</name>
</gene>
<evidence type="ECO:0000256" key="3">
    <source>
        <dbReference type="ARBA" id="ARBA00023172"/>
    </source>
</evidence>
<dbReference type="Pfam" id="PF00239">
    <property type="entry name" value="Resolvase"/>
    <property type="match status" value="1"/>
</dbReference>
<evidence type="ECO:0000259" key="6">
    <source>
        <dbReference type="PROSITE" id="PS51736"/>
    </source>
</evidence>
<dbReference type="EMBL" id="FONN01000034">
    <property type="protein sequence ID" value="SFF40230.1"/>
    <property type="molecule type" value="Genomic_DNA"/>
</dbReference>
<dbReference type="InterPro" id="IPR038109">
    <property type="entry name" value="DNA_bind_recomb_sf"/>
</dbReference>
<dbReference type="CDD" id="cd00338">
    <property type="entry name" value="Ser_Recombinase"/>
    <property type="match status" value="1"/>
</dbReference>
<organism evidence="7 8">
    <name type="scientific">Paenibacillus algorifonticola</name>
    <dbReference type="NCBI Taxonomy" id="684063"/>
    <lineage>
        <taxon>Bacteria</taxon>
        <taxon>Bacillati</taxon>
        <taxon>Bacillota</taxon>
        <taxon>Bacilli</taxon>
        <taxon>Bacillales</taxon>
        <taxon>Paenibacillaceae</taxon>
        <taxon>Paenibacillus</taxon>
    </lineage>
</organism>
<dbReference type="RefSeq" id="WP_046234781.1">
    <property type="nucleotide sequence ID" value="NZ_FONN01000034.1"/>
</dbReference>
<dbReference type="InterPro" id="IPR036162">
    <property type="entry name" value="Resolvase-like_N_sf"/>
</dbReference>
<dbReference type="Proteomes" id="UP000183410">
    <property type="component" value="Unassembled WGS sequence"/>
</dbReference>
<accession>A0A1I2IF30</accession>
<dbReference type="OrthoDB" id="9811097at2"/>
<dbReference type="InterPro" id="IPR050639">
    <property type="entry name" value="SSR_resolvase"/>
</dbReference>
<keyword evidence="1" id="KW-0229">DNA integration</keyword>
<dbReference type="SMART" id="SM00857">
    <property type="entry name" value="Resolvase"/>
    <property type="match status" value="1"/>
</dbReference>
<evidence type="ECO:0000256" key="1">
    <source>
        <dbReference type="ARBA" id="ARBA00022908"/>
    </source>
</evidence>
<dbReference type="GO" id="GO:0003677">
    <property type="term" value="F:DNA binding"/>
    <property type="evidence" value="ECO:0007669"/>
    <property type="project" value="UniProtKB-KW"/>
</dbReference>
<evidence type="ECO:0000256" key="5">
    <source>
        <dbReference type="PROSITE-ProRule" id="PRU10137"/>
    </source>
</evidence>
<dbReference type="PANTHER" id="PTHR30461">
    <property type="entry name" value="DNA-INVERTASE FROM LAMBDOID PROPHAGE"/>
    <property type="match status" value="1"/>
</dbReference>
<sequence>MKVIGYVRVSTSGQAKDGYSLSYQQDEIRSYCEQQGWDLQDIFTDEGISGAKVDEDALEVDRMGFQTMLTAIAAQDVEAVVVLNTSRLWRSDIVKVLVHREFKKYGVDVKSIEQPTYSIYKKDPSDFLINGLMELLDAYQRLEISMKLSRGRNKKAQQGGYAGGRAAFGYKASKGHKAIEINLDEVLAVQRVFELKELFPDWSLSQLAYQMNYDRFTTAQGKKFTKVQIKRILFRKAFYQGLYLYGDIQADGLHQAII</sequence>
<dbReference type="GO" id="GO:0000150">
    <property type="term" value="F:DNA strand exchange activity"/>
    <property type="evidence" value="ECO:0007669"/>
    <property type="project" value="InterPro"/>
</dbReference>
<evidence type="ECO:0000313" key="8">
    <source>
        <dbReference type="Proteomes" id="UP000183410"/>
    </source>
</evidence>
<proteinExistence type="predicted"/>